<comment type="caution">
    <text evidence="1">The sequence shown here is derived from an EMBL/GenBank/DDBJ whole genome shotgun (WGS) entry which is preliminary data.</text>
</comment>
<proteinExistence type="predicted"/>
<gene>
    <name evidence="1" type="ORF">CK203_095661</name>
</gene>
<dbReference type="InterPro" id="IPR016197">
    <property type="entry name" value="Chromo-like_dom_sf"/>
</dbReference>
<reference evidence="1 2" key="1">
    <citation type="journal article" date="2018" name="PLoS Genet.">
        <title>Population sequencing reveals clonal diversity and ancestral inbreeding in the grapevine cultivar Chardonnay.</title>
        <authorList>
            <person name="Roach M.J."/>
            <person name="Johnson D.L."/>
            <person name="Bohlmann J."/>
            <person name="van Vuuren H.J."/>
            <person name="Jones S.J."/>
            <person name="Pretorius I.S."/>
            <person name="Schmidt S.A."/>
            <person name="Borneman A.R."/>
        </authorList>
    </citation>
    <scope>NUCLEOTIDE SEQUENCE [LARGE SCALE GENOMIC DNA]</scope>
    <source>
        <strain evidence="2">cv. Chardonnay</strain>
        <tissue evidence="1">Leaf</tissue>
    </source>
</reference>
<accession>A0A438EMP1</accession>
<dbReference type="Gene3D" id="3.30.70.270">
    <property type="match status" value="1"/>
</dbReference>
<protein>
    <recommendedName>
        <fullName evidence="3">Chromo domain-containing protein</fullName>
    </recommendedName>
</protein>
<dbReference type="SUPFAM" id="SSF56672">
    <property type="entry name" value="DNA/RNA polymerases"/>
    <property type="match status" value="1"/>
</dbReference>
<evidence type="ECO:0008006" key="3">
    <source>
        <dbReference type="Google" id="ProtNLM"/>
    </source>
</evidence>
<dbReference type="InterPro" id="IPR043128">
    <property type="entry name" value="Rev_trsase/Diguanyl_cyclase"/>
</dbReference>
<dbReference type="SUPFAM" id="SSF54160">
    <property type="entry name" value="Chromo domain-like"/>
    <property type="match status" value="1"/>
</dbReference>
<organism evidence="1 2">
    <name type="scientific">Vitis vinifera</name>
    <name type="common">Grape</name>
    <dbReference type="NCBI Taxonomy" id="29760"/>
    <lineage>
        <taxon>Eukaryota</taxon>
        <taxon>Viridiplantae</taxon>
        <taxon>Streptophyta</taxon>
        <taxon>Embryophyta</taxon>
        <taxon>Tracheophyta</taxon>
        <taxon>Spermatophyta</taxon>
        <taxon>Magnoliopsida</taxon>
        <taxon>eudicotyledons</taxon>
        <taxon>Gunneridae</taxon>
        <taxon>Pentapetalae</taxon>
        <taxon>rosids</taxon>
        <taxon>Vitales</taxon>
        <taxon>Vitaceae</taxon>
        <taxon>Viteae</taxon>
        <taxon>Vitis</taxon>
    </lineage>
</organism>
<dbReference type="AlphaFoldDB" id="A0A438EMP1"/>
<evidence type="ECO:0000313" key="2">
    <source>
        <dbReference type="Proteomes" id="UP000288805"/>
    </source>
</evidence>
<sequence>MEISTDSSSSEGVQEVPKAVKEGLAQHQEVFGQMTELPPSRDINHVIRLISRASPVNDLKEHCDHLQSVLLILANHQLHANEKKCLFAKPQLEYLGRLVSTEGALPDFTQLFIVEMDVSGYGLGAILICLSSIFFGPWPSCLQGVPSSSQGLTPYSDTSSKGHASVVGGHSGFLRTYKWLTWDFFWVGMKNDIKGLSKYAHFSLLKHPFIAQTMVAGFVCDIVKLHGIPRSIIPIVTKYFLVNFGWSYSDCKDHLSCAQSKMKSSANVHCHAMQFEVGDFVYLKLRHYCLHSLARRPNEKLSPWYFGPYKAWLVELDQVLGVRQSPNINPPVSEVLIEWKGLPQFEASWESLDTIKEHFPGFHLKDKVSCIGGRGRGVVNDRLPICYVYPRKGKRSVLPPMV</sequence>
<dbReference type="EMBL" id="QGNW01001236">
    <property type="protein sequence ID" value="RVW48937.1"/>
    <property type="molecule type" value="Genomic_DNA"/>
</dbReference>
<dbReference type="InterPro" id="IPR043502">
    <property type="entry name" value="DNA/RNA_pol_sf"/>
</dbReference>
<name>A0A438EMP1_VITVI</name>
<dbReference type="Proteomes" id="UP000288805">
    <property type="component" value="Unassembled WGS sequence"/>
</dbReference>
<evidence type="ECO:0000313" key="1">
    <source>
        <dbReference type="EMBL" id="RVW48937.1"/>
    </source>
</evidence>